<accession>F8JV57</accession>
<dbReference type="GO" id="GO:0003824">
    <property type="term" value="F:catalytic activity"/>
    <property type="evidence" value="ECO:0007669"/>
    <property type="project" value="InterPro"/>
</dbReference>
<dbReference type="AlphaFoldDB" id="F8JV57"/>
<dbReference type="STRING" id="1003195.SCATT_07690"/>
<reference evidence="3" key="1">
    <citation type="submission" date="2011-12" db="EMBL/GenBank/DDBJ databases">
        <title>Complete genome sequence of Streptomyces cattleya strain DSM 46488.</title>
        <authorList>
            <person name="Ou H.-Y."/>
            <person name="Li P."/>
            <person name="Zhao C."/>
            <person name="O'Hagan D."/>
            <person name="Deng Z."/>
        </authorList>
    </citation>
    <scope>NUCLEOTIDE SEQUENCE [LARGE SCALE GENOMIC DNA]</scope>
    <source>
        <strain evidence="3">ATCC 35852 / DSM 46488 / JCM 4925 / NBRC 14057 / NRRL 8057</strain>
    </source>
</reference>
<accession>G8WYV4</accession>
<keyword evidence="3" id="KW-1185">Reference proteome</keyword>
<dbReference type="PANTHER" id="PTHR14237:SF19">
    <property type="entry name" value="MITOCHONDRIAL AMIDOXIME REDUCING COMPONENT 1"/>
    <property type="match status" value="1"/>
</dbReference>
<sequence length="275" mass="28951">MATVIELIYYPVKGCAGTSVHGARLTPAGIAHDRSFMVVGADGVARTQRRDPLLATVRPEITTDGAHLTLRAPGIDAVTLAVDTEGPRRGVELFGEPYQGIDQGDTVAGWLSQVLGAESRLVRVPPEHARPTDGLTPGTCGYADSNALLVASTASLELLNERITARGAKPLPMSRFRANIVLAGWDEPHTEDRARRVLAGGAELGYAKPAIRCAVTLVDQETGARRGPEPLRSLADYRRAAGGGVAFGAKFSVVRHGDLAVGDEVTVASWGASEV</sequence>
<feature type="domain" description="MOSC" evidence="1">
    <location>
        <begin position="119"/>
        <end position="268"/>
    </location>
</feature>
<dbReference type="KEGG" id="scy:SCATT_07690"/>
<evidence type="ECO:0000313" key="3">
    <source>
        <dbReference type="Proteomes" id="UP000007842"/>
    </source>
</evidence>
<dbReference type="PROSITE" id="PS51340">
    <property type="entry name" value="MOSC"/>
    <property type="match status" value="1"/>
</dbReference>
<dbReference type="RefSeq" id="WP_014141537.1">
    <property type="nucleotide sequence ID" value="NC_016111.1"/>
</dbReference>
<dbReference type="GO" id="GO:0030170">
    <property type="term" value="F:pyridoxal phosphate binding"/>
    <property type="evidence" value="ECO:0007669"/>
    <property type="project" value="InterPro"/>
</dbReference>
<dbReference type="Proteomes" id="UP000007842">
    <property type="component" value="Chromosome"/>
</dbReference>
<protein>
    <recommendedName>
        <fullName evidence="1">MOSC domain-containing protein</fullName>
    </recommendedName>
</protein>
<evidence type="ECO:0000313" key="2">
    <source>
        <dbReference type="EMBL" id="AEW93140.1"/>
    </source>
</evidence>
<dbReference type="InterPro" id="IPR005302">
    <property type="entry name" value="MoCF_Sase_C"/>
</dbReference>
<proteinExistence type="predicted"/>
<dbReference type="Pfam" id="PF03473">
    <property type="entry name" value="MOSC"/>
    <property type="match status" value="1"/>
</dbReference>
<dbReference type="SUPFAM" id="SSF50800">
    <property type="entry name" value="PK beta-barrel domain-like"/>
    <property type="match status" value="1"/>
</dbReference>
<organism evidence="2 3">
    <name type="scientific">Streptantibioticus cattleyicolor (strain ATCC 35852 / DSM 46488 / JCM 4925 / NBRC 14057 / NRRL 8057)</name>
    <name type="common">Streptomyces cattleya</name>
    <dbReference type="NCBI Taxonomy" id="1003195"/>
    <lineage>
        <taxon>Bacteria</taxon>
        <taxon>Bacillati</taxon>
        <taxon>Actinomycetota</taxon>
        <taxon>Actinomycetes</taxon>
        <taxon>Kitasatosporales</taxon>
        <taxon>Streptomycetaceae</taxon>
        <taxon>Streptantibioticus</taxon>
    </lineage>
</organism>
<dbReference type="OrthoDB" id="9793178at2"/>
<dbReference type="InterPro" id="IPR005303">
    <property type="entry name" value="MOCOS_middle"/>
</dbReference>
<evidence type="ECO:0000259" key="1">
    <source>
        <dbReference type="PROSITE" id="PS51340"/>
    </source>
</evidence>
<dbReference type="EMBL" id="CP003219">
    <property type="protein sequence ID" value="AEW93140.1"/>
    <property type="molecule type" value="Genomic_DNA"/>
</dbReference>
<name>F8JV57_STREN</name>
<dbReference type="KEGG" id="sct:SCAT_0767"/>
<dbReference type="InterPro" id="IPR011037">
    <property type="entry name" value="Pyrv_Knase-like_insert_dom_sf"/>
</dbReference>
<dbReference type="PANTHER" id="PTHR14237">
    <property type="entry name" value="MOLYBDOPTERIN COFACTOR SULFURASE MOSC"/>
    <property type="match status" value="1"/>
</dbReference>
<dbReference type="eggNOG" id="COG3217">
    <property type="taxonomic scope" value="Bacteria"/>
</dbReference>
<dbReference type="PATRIC" id="fig|1003195.11.peg.2365"/>
<dbReference type="SUPFAM" id="SSF141673">
    <property type="entry name" value="MOSC N-terminal domain-like"/>
    <property type="match status" value="1"/>
</dbReference>
<dbReference type="GO" id="GO:0030151">
    <property type="term" value="F:molybdenum ion binding"/>
    <property type="evidence" value="ECO:0007669"/>
    <property type="project" value="InterPro"/>
</dbReference>
<gene>
    <name evidence="2" type="ordered locus">SCATT_07690</name>
</gene>
<dbReference type="Pfam" id="PF03476">
    <property type="entry name" value="MOSC_N"/>
    <property type="match status" value="1"/>
</dbReference>
<dbReference type="HOGENOM" id="CLU_028286_0_2_11"/>